<dbReference type="InterPro" id="IPR037231">
    <property type="entry name" value="NAP-like_sf"/>
</dbReference>
<dbReference type="GO" id="GO:0005634">
    <property type="term" value="C:nucleus"/>
    <property type="evidence" value="ECO:0007669"/>
    <property type="project" value="InterPro"/>
</dbReference>
<dbReference type="FunFam" id="1.20.5.1500:FF:000001">
    <property type="entry name" value="Nucleosome assembly protein 1-like 1"/>
    <property type="match status" value="1"/>
</dbReference>
<protein>
    <submittedName>
        <fullName evidence="4">Nucleosome assembly protein 1-like 4b</fullName>
    </submittedName>
</protein>
<dbReference type="Gene3D" id="1.20.5.1500">
    <property type="match status" value="1"/>
</dbReference>
<dbReference type="Ensembl" id="ENSECRT00000027207.1">
    <property type="protein sequence ID" value="ENSECRP00000026653.1"/>
    <property type="gene ID" value="ENSECRG00000017975.1"/>
</dbReference>
<reference evidence="4" key="1">
    <citation type="submission" date="2021-06" db="EMBL/GenBank/DDBJ databases">
        <authorList>
            <consortium name="Wellcome Sanger Institute Data Sharing"/>
        </authorList>
    </citation>
    <scope>NUCLEOTIDE SEQUENCE [LARGE SCALE GENOMIC DNA]</scope>
</reference>
<reference evidence="4" key="2">
    <citation type="submission" date="2025-08" db="UniProtKB">
        <authorList>
            <consortium name="Ensembl"/>
        </authorList>
    </citation>
    <scope>IDENTIFICATION</scope>
</reference>
<comment type="similarity">
    <text evidence="1 2">Belongs to the nucleosome assembly protein (NAP) family.</text>
</comment>
<organism evidence="4 5">
    <name type="scientific">Erpetoichthys calabaricus</name>
    <name type="common">Rope fish</name>
    <name type="synonym">Calamoichthys calabaricus</name>
    <dbReference type="NCBI Taxonomy" id="27687"/>
    <lineage>
        <taxon>Eukaryota</taxon>
        <taxon>Metazoa</taxon>
        <taxon>Chordata</taxon>
        <taxon>Craniata</taxon>
        <taxon>Vertebrata</taxon>
        <taxon>Euteleostomi</taxon>
        <taxon>Actinopterygii</taxon>
        <taxon>Polypteriformes</taxon>
        <taxon>Polypteridae</taxon>
        <taxon>Erpetoichthys</taxon>
    </lineage>
</organism>
<dbReference type="Proteomes" id="UP000694620">
    <property type="component" value="Chromosome 2"/>
</dbReference>
<dbReference type="SUPFAM" id="SSF143113">
    <property type="entry name" value="NAP-like"/>
    <property type="match status" value="1"/>
</dbReference>
<feature type="region of interest" description="Disordered" evidence="3">
    <location>
        <begin position="64"/>
        <end position="105"/>
    </location>
</feature>
<evidence type="ECO:0000313" key="5">
    <source>
        <dbReference type="Proteomes" id="UP000694620"/>
    </source>
</evidence>
<dbReference type="Gene3D" id="3.30.1120.90">
    <property type="entry name" value="Nucleosome assembly protein"/>
    <property type="match status" value="1"/>
</dbReference>
<evidence type="ECO:0000256" key="1">
    <source>
        <dbReference type="ARBA" id="ARBA00009947"/>
    </source>
</evidence>
<evidence type="ECO:0000256" key="2">
    <source>
        <dbReference type="RuleBase" id="RU003876"/>
    </source>
</evidence>
<accession>A0A8C4T5C8</accession>
<keyword evidence="5" id="KW-1185">Reference proteome</keyword>
<name>A0A8C4T5C8_ERPCA</name>
<dbReference type="InterPro" id="IPR002164">
    <property type="entry name" value="NAP_family"/>
</dbReference>
<dbReference type="GO" id="GO:0006334">
    <property type="term" value="P:nucleosome assembly"/>
    <property type="evidence" value="ECO:0007669"/>
    <property type="project" value="InterPro"/>
</dbReference>
<dbReference type="GeneTree" id="ENSGT00940000153362"/>
<dbReference type="Pfam" id="PF00956">
    <property type="entry name" value="NAP"/>
    <property type="match status" value="1"/>
</dbReference>
<sequence length="307" mass="35579">NQLTNIHKPNTLVRRVNALKQLQVKYLQIKAKYYIEIHELECKYAKLYQPMFDERRAIITGEAEANYGESESQSGRGDEEDLLEGQEKKVPVSENKQNASDENDPKGIPEFWLTIFKNVKKLSNFLLEHEQPIVKLLQDIKLSFSDPGEPMSFTLDFCFELNEYFTNTVLKRVYKMRCEPDPKDPFSFKGPIIVGSEGTAINWKEGMNINFRRNKKKQKVKDHGTVICIFIKSQILNVVRWHLDGDWKKVLAKDFEIATIFRKQIIPRAVLYFIGKTVKDDNNSTETLVLACVEHHLSDDEECNGNC</sequence>
<evidence type="ECO:0000313" key="4">
    <source>
        <dbReference type="Ensembl" id="ENSECRP00000026653.1"/>
    </source>
</evidence>
<evidence type="ECO:0000256" key="3">
    <source>
        <dbReference type="SAM" id="MobiDB-lite"/>
    </source>
</evidence>
<proteinExistence type="inferred from homology"/>
<dbReference type="PANTHER" id="PTHR11875">
    <property type="entry name" value="TESTIS-SPECIFIC Y-ENCODED PROTEIN"/>
    <property type="match status" value="1"/>
</dbReference>
<reference evidence="4" key="3">
    <citation type="submission" date="2025-09" db="UniProtKB">
        <authorList>
            <consortium name="Ensembl"/>
        </authorList>
    </citation>
    <scope>IDENTIFICATION</scope>
</reference>
<dbReference type="AlphaFoldDB" id="A0A8C4T5C8"/>